<feature type="transmembrane region" description="Helical" evidence="1">
    <location>
        <begin position="199"/>
        <end position="215"/>
    </location>
</feature>
<feature type="chain" id="PRO_5043829867" evidence="2">
    <location>
        <begin position="21"/>
        <end position="217"/>
    </location>
</feature>
<organism evidence="3 4">
    <name type="scientific">Pocillopora meandrina</name>
    <dbReference type="NCBI Taxonomy" id="46732"/>
    <lineage>
        <taxon>Eukaryota</taxon>
        <taxon>Metazoa</taxon>
        <taxon>Cnidaria</taxon>
        <taxon>Anthozoa</taxon>
        <taxon>Hexacorallia</taxon>
        <taxon>Scleractinia</taxon>
        <taxon>Astrocoeniina</taxon>
        <taxon>Pocilloporidae</taxon>
        <taxon>Pocillopora</taxon>
    </lineage>
</organism>
<sequence length="217" mass="24027">MPPFLTWALVLSWSVRKCNTAFYKSLQKDPKANCGVELSKLKNCIIYVMKVCVEDSLEKSQVREIIDQAVTEEQHCLDGSMEIPTMPPTDGSICPASFSNDADTCLRSFHQKFAKDKSDPALCSESAKAKRCLKNLIDSDCNFPSYIKEVLDLSYGDYNPFCANNRDPGATGNDQCSGVQDKSGDALKYFDAAAGIKSGVLQTMMFASFLLFFVFKV</sequence>
<dbReference type="AlphaFoldDB" id="A0AAU9XRI9"/>
<dbReference type="Proteomes" id="UP001159428">
    <property type="component" value="Unassembled WGS sequence"/>
</dbReference>
<keyword evidence="4" id="KW-1185">Reference proteome</keyword>
<name>A0AAU9XRI9_9CNID</name>
<accession>A0AAU9XRI9</accession>
<evidence type="ECO:0000313" key="4">
    <source>
        <dbReference type="Proteomes" id="UP001159428"/>
    </source>
</evidence>
<evidence type="ECO:0000256" key="1">
    <source>
        <dbReference type="SAM" id="Phobius"/>
    </source>
</evidence>
<keyword evidence="1" id="KW-0812">Transmembrane</keyword>
<comment type="caution">
    <text evidence="3">The sequence shown here is derived from an EMBL/GenBank/DDBJ whole genome shotgun (WGS) entry which is preliminary data.</text>
</comment>
<keyword evidence="1" id="KW-0472">Membrane</keyword>
<evidence type="ECO:0000313" key="3">
    <source>
        <dbReference type="EMBL" id="CAH3153675.1"/>
    </source>
</evidence>
<dbReference type="EMBL" id="CALNXJ010000054">
    <property type="protein sequence ID" value="CAH3153675.1"/>
    <property type="molecule type" value="Genomic_DNA"/>
</dbReference>
<feature type="signal peptide" evidence="2">
    <location>
        <begin position="1"/>
        <end position="20"/>
    </location>
</feature>
<keyword evidence="1" id="KW-1133">Transmembrane helix</keyword>
<gene>
    <name evidence="3" type="ORF">PMEA_00027392</name>
</gene>
<proteinExistence type="predicted"/>
<evidence type="ECO:0000256" key="2">
    <source>
        <dbReference type="SAM" id="SignalP"/>
    </source>
</evidence>
<keyword evidence="2" id="KW-0732">Signal</keyword>
<protein>
    <submittedName>
        <fullName evidence="3">Uncharacterized protein</fullName>
    </submittedName>
</protein>
<reference evidence="3 4" key="1">
    <citation type="submission" date="2022-05" db="EMBL/GenBank/DDBJ databases">
        <authorList>
            <consortium name="Genoscope - CEA"/>
            <person name="William W."/>
        </authorList>
    </citation>
    <scope>NUCLEOTIDE SEQUENCE [LARGE SCALE GENOMIC DNA]</scope>
</reference>